<dbReference type="RefSeq" id="WP_056956777.1">
    <property type="nucleotide sequence ID" value="NZ_AZFJ01000049.1"/>
</dbReference>
<evidence type="ECO:0000259" key="1">
    <source>
        <dbReference type="PROSITE" id="PS50883"/>
    </source>
</evidence>
<accession>A0A0R1TXI0</accession>
<protein>
    <submittedName>
        <fullName evidence="2">C-di-GMP-specific phosphodiesterase</fullName>
    </submittedName>
</protein>
<dbReference type="Proteomes" id="UP000051922">
    <property type="component" value="Unassembled WGS sequence"/>
</dbReference>
<dbReference type="OrthoDB" id="2315942at2"/>
<dbReference type="Gene3D" id="3.20.20.450">
    <property type="entry name" value="EAL domain"/>
    <property type="match status" value="1"/>
</dbReference>
<feature type="domain" description="EAL" evidence="1">
    <location>
        <begin position="1"/>
        <end position="226"/>
    </location>
</feature>
<dbReference type="PANTHER" id="PTHR33121:SF70">
    <property type="entry name" value="SIGNALING PROTEIN YKOW"/>
    <property type="match status" value="1"/>
</dbReference>
<dbReference type="AlphaFoldDB" id="A0A0R1TXI0"/>
<reference evidence="2 3" key="1">
    <citation type="journal article" date="2015" name="Genome Announc.">
        <title>Expanding the biotechnology potential of lactobacilli through comparative genomics of 213 strains and associated genera.</title>
        <authorList>
            <person name="Sun Z."/>
            <person name="Harris H.M."/>
            <person name="McCann A."/>
            <person name="Guo C."/>
            <person name="Argimon S."/>
            <person name="Zhang W."/>
            <person name="Yang X."/>
            <person name="Jeffery I.B."/>
            <person name="Cooney J.C."/>
            <person name="Kagawa T.F."/>
            <person name="Liu W."/>
            <person name="Song Y."/>
            <person name="Salvetti E."/>
            <person name="Wrobel A."/>
            <person name="Rasinkangas P."/>
            <person name="Parkhill J."/>
            <person name="Rea M.C."/>
            <person name="O'Sullivan O."/>
            <person name="Ritari J."/>
            <person name="Douillard F.P."/>
            <person name="Paul Ross R."/>
            <person name="Yang R."/>
            <person name="Briner A.E."/>
            <person name="Felis G.E."/>
            <person name="de Vos W.M."/>
            <person name="Barrangou R."/>
            <person name="Klaenhammer T.R."/>
            <person name="Caufield P.W."/>
            <person name="Cui Y."/>
            <person name="Zhang H."/>
            <person name="O'Toole P.W."/>
        </authorList>
    </citation>
    <scope>NUCLEOTIDE SEQUENCE [LARGE SCALE GENOMIC DNA]</scope>
    <source>
        <strain evidence="2 3">DSM 15945</strain>
    </source>
</reference>
<dbReference type="EMBL" id="AZFJ01000049">
    <property type="protein sequence ID" value="KRL85935.1"/>
    <property type="molecule type" value="Genomic_DNA"/>
</dbReference>
<proteinExistence type="predicted"/>
<sequence length="226" mass="25733">MYRFFGQPKFVGDGSSRLPIGYELFIRERKNGKWVLPEDFNAITADAIGDLLGNIVDTMSSSIRLLSFNLEERQFIDPAFMDMVARIQARTKINIFTELTERRDPDVSVADIQAAARRFHAHNLLVCVDDVGVGQNNPNLIKGMEDDVAEFKFACQDFRPCKTFREIEPILSMWYNEAKEHHKAIAIEGIETQIELDAITSKYPCDVIQGYWLGRPKLLGTDVDVN</sequence>
<dbReference type="GO" id="GO:0071111">
    <property type="term" value="F:cyclic-guanylate-specific phosphodiesterase activity"/>
    <property type="evidence" value="ECO:0007669"/>
    <property type="project" value="InterPro"/>
</dbReference>
<dbReference type="SMART" id="SM00052">
    <property type="entry name" value="EAL"/>
    <property type="match status" value="1"/>
</dbReference>
<keyword evidence="3" id="KW-1185">Reference proteome</keyword>
<dbReference type="InterPro" id="IPR001633">
    <property type="entry name" value="EAL_dom"/>
</dbReference>
<dbReference type="SUPFAM" id="SSF141868">
    <property type="entry name" value="EAL domain-like"/>
    <property type="match status" value="1"/>
</dbReference>
<dbReference type="InterPro" id="IPR035919">
    <property type="entry name" value="EAL_sf"/>
</dbReference>
<dbReference type="PROSITE" id="PS50883">
    <property type="entry name" value="EAL"/>
    <property type="match status" value="1"/>
</dbReference>
<dbReference type="PANTHER" id="PTHR33121">
    <property type="entry name" value="CYCLIC DI-GMP PHOSPHODIESTERASE PDEF"/>
    <property type="match status" value="1"/>
</dbReference>
<dbReference type="PATRIC" id="fig|1423783.4.peg.1377"/>
<evidence type="ECO:0000313" key="2">
    <source>
        <dbReference type="EMBL" id="KRL85935.1"/>
    </source>
</evidence>
<dbReference type="InterPro" id="IPR050706">
    <property type="entry name" value="Cyclic-di-GMP_PDE-like"/>
</dbReference>
<name>A0A0R1TXI0_9LACO</name>
<gene>
    <name evidence="2" type="ORF">FC50_GL001336</name>
</gene>
<organism evidence="2 3">
    <name type="scientific">Lacticaseibacillus pantheris DSM 15945 = JCM 12539 = NBRC 106106</name>
    <dbReference type="NCBI Taxonomy" id="1423783"/>
    <lineage>
        <taxon>Bacteria</taxon>
        <taxon>Bacillati</taxon>
        <taxon>Bacillota</taxon>
        <taxon>Bacilli</taxon>
        <taxon>Lactobacillales</taxon>
        <taxon>Lactobacillaceae</taxon>
        <taxon>Lacticaseibacillus</taxon>
    </lineage>
</organism>
<comment type="caution">
    <text evidence="2">The sequence shown here is derived from an EMBL/GenBank/DDBJ whole genome shotgun (WGS) entry which is preliminary data.</text>
</comment>
<dbReference type="Pfam" id="PF00563">
    <property type="entry name" value="EAL"/>
    <property type="match status" value="1"/>
</dbReference>
<dbReference type="STRING" id="1423783.FC50_GL001336"/>
<evidence type="ECO:0000313" key="3">
    <source>
        <dbReference type="Proteomes" id="UP000051922"/>
    </source>
</evidence>